<protein>
    <recommendedName>
        <fullName evidence="2">Transglutaminase-like superfamily protein</fullName>
    </recommendedName>
</protein>
<sequence length="805" mass="83462">MSTALTVSVLSAQGNGFIPQGSPSFVYDTTVIVGWHPSAVCSAFFRFPLAVPRGATITNAFLRLGSVMAVPQGTCNLSMSCLATDNAPQPAATAEVTGATHTDLVQWPAVPTVEHNVTFDSPDIAQALQAIVSRDGWVSGNYVILHVQDAGSTEAGAYRPVYGYNEDGDPVPELHVTFDDTAPSKTSKYYSKDKWGIGLYEQVNPTLFFPDSCYVGYGNVGANAPDGFYHYTSLVHIPLYVPQGAQIDSAVLRLISIGDFPDTGVNLSVKLVDQADVAPLKDPNTAGSFKTKADIEALPKTAAIAWNNVPTLTHLESIDSPNLAALVQGIVNKSDWKTGNSILVVIEDNGSTQGVFRVFLGFQNLDDPQNGSSLLVEHTPANNDTFAAAELMLPMISSAGSWSASVFPSLGYLPSQVLNLLSPAHTASGIDDSVSAYALENADFYGNPTLGDYWAWCCLMAVGRDIRYSAEYGDAWTCAARTLERAWGDCEDGAILLHSMMLSLGCPASRIKTVFGTYGMDSIGHAWTIFLRASDGEWVVMDWTAYDVSPPDIEDLPRQLDVLSTYKDVSKVLTRDAFVATTQAQFVASITNNHAVGLASLPIPAGSAASGPHASGVATLSKMTGDGRCGARASASLPAVTGTGTAQQLATAWGSAMLAVMAGDGTTGATAAGVLAAFTGTGQCGTSASGKANFPAIAGTGTATTAALVHGVGVLPLLASAGVALSGATATGAGVIPTLDSLGLAAQGPTANGVAILPQLSGKGLASMLLAAVAASELPPFVGQGHAIGAAPWVRTLKYDPARWA</sequence>
<dbReference type="Gene3D" id="3.10.620.30">
    <property type="match status" value="1"/>
</dbReference>
<gene>
    <name evidence="1" type="ORF">DesU5LDRAFT_1439</name>
</gene>
<dbReference type="AlphaFoldDB" id="I2Q022"/>
<proteinExistence type="predicted"/>
<dbReference type="SUPFAM" id="SSF54001">
    <property type="entry name" value="Cysteine proteinases"/>
    <property type="match status" value="1"/>
</dbReference>
<dbReference type="OrthoDB" id="7156875at2"/>
<dbReference type="STRING" id="596152.DesU5LDRAFT_1439"/>
<organism evidence="1">
    <name type="scientific">Desulfovibrio sp. U5L</name>
    <dbReference type="NCBI Taxonomy" id="596152"/>
    <lineage>
        <taxon>Bacteria</taxon>
        <taxon>Pseudomonadati</taxon>
        <taxon>Thermodesulfobacteriota</taxon>
        <taxon>Desulfovibrionia</taxon>
        <taxon>Desulfovibrionales</taxon>
        <taxon>Desulfovibrionaceae</taxon>
        <taxon>Desulfovibrio</taxon>
    </lineage>
</organism>
<dbReference type="eggNOG" id="COG2304">
    <property type="taxonomic scope" value="Bacteria"/>
</dbReference>
<dbReference type="InterPro" id="IPR038765">
    <property type="entry name" value="Papain-like_cys_pep_sf"/>
</dbReference>
<evidence type="ECO:0000313" key="1">
    <source>
        <dbReference type="EMBL" id="EIG53128.1"/>
    </source>
</evidence>
<dbReference type="HOGENOM" id="CLU_349758_0_0_7"/>
<evidence type="ECO:0008006" key="2">
    <source>
        <dbReference type="Google" id="ProtNLM"/>
    </source>
</evidence>
<name>I2Q022_9BACT</name>
<reference evidence="1" key="1">
    <citation type="submission" date="2011-11" db="EMBL/GenBank/DDBJ databases">
        <title>Improved High-Quality Draft sequence of Desulfovibrio sp. U5L.</title>
        <authorList>
            <consortium name="US DOE Joint Genome Institute"/>
            <person name="Lucas S."/>
            <person name="Han J."/>
            <person name="Lapidus A."/>
            <person name="Cheng J.-F."/>
            <person name="Goodwin L."/>
            <person name="Pitluck S."/>
            <person name="Peters L."/>
            <person name="Ovchinnikova G."/>
            <person name="Held B."/>
            <person name="Detter J.C."/>
            <person name="Han C."/>
            <person name="Tapia R."/>
            <person name="Land M."/>
            <person name="Hauser L."/>
            <person name="Kyrpides N."/>
            <person name="Ivanova N."/>
            <person name="Pagani I."/>
            <person name="Gabster J."/>
            <person name="Walker C."/>
            <person name="Stolyar S."/>
            <person name="Stahl D."/>
            <person name="Arkin A."/>
            <person name="Dehal P."/>
            <person name="Hazen T."/>
            <person name="Woyke T."/>
        </authorList>
    </citation>
    <scope>NUCLEOTIDE SEQUENCE [LARGE SCALE GENOMIC DNA]</scope>
    <source>
        <strain evidence="1">U5L</strain>
    </source>
</reference>
<dbReference type="EMBL" id="JH600068">
    <property type="protein sequence ID" value="EIG53128.1"/>
    <property type="molecule type" value="Genomic_DNA"/>
</dbReference>
<accession>I2Q022</accession>